<dbReference type="PANTHER" id="PTHR47977">
    <property type="entry name" value="RAS-RELATED PROTEIN RAB"/>
    <property type="match status" value="1"/>
</dbReference>
<dbReference type="NCBIfam" id="TIGR00231">
    <property type="entry name" value="small_GTP"/>
    <property type="match status" value="1"/>
</dbReference>
<dbReference type="InterPro" id="IPR050227">
    <property type="entry name" value="Rab"/>
</dbReference>
<dbReference type="FunFam" id="3.40.50.300:FF:001129">
    <property type="entry name" value="ras-related protein Rab-44 isoform X2"/>
    <property type="match status" value="1"/>
</dbReference>
<dbReference type="InterPro" id="IPR027417">
    <property type="entry name" value="P-loop_NTPase"/>
</dbReference>
<dbReference type="Pfam" id="PF00071">
    <property type="entry name" value="Ras"/>
    <property type="match status" value="1"/>
</dbReference>
<dbReference type="Gene3D" id="3.40.50.300">
    <property type="entry name" value="P-loop containing nucleotide triphosphate hydrolases"/>
    <property type="match status" value="1"/>
</dbReference>
<dbReference type="Proteomes" id="UP000663852">
    <property type="component" value="Unassembled WGS sequence"/>
</dbReference>
<dbReference type="PROSITE" id="PS51421">
    <property type="entry name" value="RAS"/>
    <property type="match status" value="1"/>
</dbReference>
<proteinExistence type="predicted"/>
<evidence type="ECO:0000313" key="7">
    <source>
        <dbReference type="Proteomes" id="UP000663852"/>
    </source>
</evidence>
<dbReference type="CDD" id="cd00154">
    <property type="entry name" value="Rab"/>
    <property type="match status" value="1"/>
</dbReference>
<evidence type="ECO:0000256" key="3">
    <source>
        <dbReference type="ARBA" id="ARBA00023288"/>
    </source>
</evidence>
<dbReference type="GO" id="GO:0003924">
    <property type="term" value="F:GTPase activity"/>
    <property type="evidence" value="ECO:0007669"/>
    <property type="project" value="InterPro"/>
</dbReference>
<evidence type="ECO:0000313" key="6">
    <source>
        <dbReference type="Proteomes" id="UP000663828"/>
    </source>
</evidence>
<dbReference type="SMART" id="SM00173">
    <property type="entry name" value="RAS"/>
    <property type="match status" value="1"/>
</dbReference>
<dbReference type="InterPro" id="IPR005225">
    <property type="entry name" value="Small_GTP-bd"/>
</dbReference>
<dbReference type="SMART" id="SM00174">
    <property type="entry name" value="RHO"/>
    <property type="match status" value="1"/>
</dbReference>
<keyword evidence="2" id="KW-0342">GTP-binding</keyword>
<gene>
    <name evidence="5" type="ORF">EDS130_LOCUS17809</name>
    <name evidence="4" type="ORF">XAT740_LOCUS5778</name>
</gene>
<evidence type="ECO:0000256" key="1">
    <source>
        <dbReference type="ARBA" id="ARBA00022741"/>
    </source>
</evidence>
<accession>A0A814L5T3</accession>
<dbReference type="OrthoDB" id="9995066at2759"/>
<dbReference type="PRINTS" id="PR00449">
    <property type="entry name" value="RASTRNSFRMNG"/>
</dbReference>
<keyword evidence="1" id="KW-0547">Nucleotide-binding</keyword>
<dbReference type="SMART" id="SM00176">
    <property type="entry name" value="RAN"/>
    <property type="match status" value="1"/>
</dbReference>
<dbReference type="EMBL" id="CAJNOJ010000081">
    <property type="protein sequence ID" value="CAF1058849.1"/>
    <property type="molecule type" value="Genomic_DNA"/>
</dbReference>
<evidence type="ECO:0000313" key="4">
    <source>
        <dbReference type="EMBL" id="CAF0856935.1"/>
    </source>
</evidence>
<dbReference type="InterPro" id="IPR001806">
    <property type="entry name" value="Small_GTPase"/>
</dbReference>
<dbReference type="PROSITE" id="PS51420">
    <property type="entry name" value="RHO"/>
    <property type="match status" value="1"/>
</dbReference>
<keyword evidence="3" id="KW-0449">Lipoprotein</keyword>
<reference evidence="5" key="1">
    <citation type="submission" date="2021-02" db="EMBL/GenBank/DDBJ databases">
        <authorList>
            <person name="Nowell W R."/>
        </authorList>
    </citation>
    <scope>NUCLEOTIDE SEQUENCE</scope>
</reference>
<evidence type="ECO:0000256" key="2">
    <source>
        <dbReference type="ARBA" id="ARBA00023134"/>
    </source>
</evidence>
<protein>
    <submittedName>
        <fullName evidence="5">Uncharacterized protein</fullName>
    </submittedName>
</protein>
<dbReference type="SUPFAM" id="SSF52540">
    <property type="entry name" value="P-loop containing nucleoside triphosphate hydrolases"/>
    <property type="match status" value="1"/>
</dbReference>
<dbReference type="SMART" id="SM00175">
    <property type="entry name" value="RAB"/>
    <property type="match status" value="1"/>
</dbReference>
<name>A0A814L5T3_ADIRI</name>
<dbReference type="EMBL" id="CAJNOR010000255">
    <property type="protein sequence ID" value="CAF0856935.1"/>
    <property type="molecule type" value="Genomic_DNA"/>
</dbReference>
<keyword evidence="6" id="KW-1185">Reference proteome</keyword>
<dbReference type="Proteomes" id="UP000663828">
    <property type="component" value="Unassembled WGS sequence"/>
</dbReference>
<evidence type="ECO:0000313" key="5">
    <source>
        <dbReference type="EMBL" id="CAF1058849.1"/>
    </source>
</evidence>
<organism evidence="5 7">
    <name type="scientific">Adineta ricciae</name>
    <name type="common">Rotifer</name>
    <dbReference type="NCBI Taxonomy" id="249248"/>
    <lineage>
        <taxon>Eukaryota</taxon>
        <taxon>Metazoa</taxon>
        <taxon>Spiralia</taxon>
        <taxon>Gnathifera</taxon>
        <taxon>Rotifera</taxon>
        <taxon>Eurotatoria</taxon>
        <taxon>Bdelloidea</taxon>
        <taxon>Adinetida</taxon>
        <taxon>Adinetidae</taxon>
        <taxon>Adineta</taxon>
    </lineage>
</organism>
<dbReference type="AlphaFoldDB" id="A0A814L5T3"/>
<sequence>MTTHLPLVQTFKVLVVGESSVGKSSLMNRFVHGVFNTEHTATIGVDFKIAIVNIGEYKCRLQIWDTAGQERFRSITSSYYRGGDGVIIVYDVTNSASFDYVKSQISDMEHYCDEAIPKILVGNKNDITNETNKVVSTREASTYAQENQFIFFEISVKDNKNVNEVFNAISRLILERRLQQSECLQTMSNNTRIESTKNAIPKRKCCRY</sequence>
<dbReference type="GO" id="GO:0005525">
    <property type="term" value="F:GTP binding"/>
    <property type="evidence" value="ECO:0007669"/>
    <property type="project" value="UniProtKB-KW"/>
</dbReference>
<dbReference type="PROSITE" id="PS51419">
    <property type="entry name" value="RAB"/>
    <property type="match status" value="1"/>
</dbReference>
<comment type="caution">
    <text evidence="5">The sequence shown here is derived from an EMBL/GenBank/DDBJ whole genome shotgun (WGS) entry which is preliminary data.</text>
</comment>